<evidence type="ECO:0000313" key="2">
    <source>
        <dbReference type="EMBL" id="KAK9871744.1"/>
    </source>
</evidence>
<comment type="caution">
    <text evidence="2">The sequence shown here is derived from an EMBL/GenBank/DDBJ whole genome shotgun (WGS) entry which is preliminary data.</text>
</comment>
<protein>
    <recommendedName>
        <fullName evidence="1">Retroviral polymerase SH3-like domain-containing protein</fullName>
    </recommendedName>
</protein>
<dbReference type="InterPro" id="IPR057670">
    <property type="entry name" value="SH3_retrovirus"/>
</dbReference>
<feature type="domain" description="Retroviral polymerase SH3-like" evidence="1">
    <location>
        <begin position="30"/>
        <end position="64"/>
    </location>
</feature>
<proteinExistence type="predicted"/>
<keyword evidence="3" id="KW-1185">Reference proteome</keyword>
<dbReference type="EMBL" id="JARQZJ010000007">
    <property type="protein sequence ID" value="KAK9871744.1"/>
    <property type="molecule type" value="Genomic_DNA"/>
</dbReference>
<organism evidence="2 3">
    <name type="scientific">Henosepilachna vigintioctopunctata</name>
    <dbReference type="NCBI Taxonomy" id="420089"/>
    <lineage>
        <taxon>Eukaryota</taxon>
        <taxon>Metazoa</taxon>
        <taxon>Ecdysozoa</taxon>
        <taxon>Arthropoda</taxon>
        <taxon>Hexapoda</taxon>
        <taxon>Insecta</taxon>
        <taxon>Pterygota</taxon>
        <taxon>Neoptera</taxon>
        <taxon>Endopterygota</taxon>
        <taxon>Coleoptera</taxon>
        <taxon>Polyphaga</taxon>
        <taxon>Cucujiformia</taxon>
        <taxon>Coccinelloidea</taxon>
        <taxon>Coccinellidae</taxon>
        <taxon>Epilachninae</taxon>
        <taxon>Epilachnini</taxon>
        <taxon>Henosepilachna</taxon>
    </lineage>
</organism>
<dbReference type="Pfam" id="PF25597">
    <property type="entry name" value="SH3_retrovirus"/>
    <property type="match status" value="1"/>
</dbReference>
<reference evidence="2 3" key="1">
    <citation type="submission" date="2023-03" db="EMBL/GenBank/DDBJ databases">
        <title>Genome insight into feeding habits of ladybird beetles.</title>
        <authorList>
            <person name="Li H.-S."/>
            <person name="Huang Y.-H."/>
            <person name="Pang H."/>
        </authorList>
    </citation>
    <scope>NUCLEOTIDE SEQUENCE [LARGE SCALE GENOMIC DNA]</scope>
    <source>
        <strain evidence="2">SYSU_2023b</strain>
        <tissue evidence="2">Whole body</tissue>
    </source>
</reference>
<sequence length="74" mass="8675">MGNSPQNNSSPYQVWFKKDCNIEIFKEFGSKVIVHVPKQKRFKLDPKNRLATFMGYTEETKDTKFVSGIPTRYK</sequence>
<evidence type="ECO:0000313" key="3">
    <source>
        <dbReference type="Proteomes" id="UP001431783"/>
    </source>
</evidence>
<gene>
    <name evidence="2" type="ORF">WA026_014199</name>
</gene>
<evidence type="ECO:0000259" key="1">
    <source>
        <dbReference type="Pfam" id="PF25597"/>
    </source>
</evidence>
<dbReference type="AlphaFoldDB" id="A0AAW1TLY2"/>
<dbReference type="Proteomes" id="UP001431783">
    <property type="component" value="Unassembled WGS sequence"/>
</dbReference>
<accession>A0AAW1TLY2</accession>
<name>A0AAW1TLY2_9CUCU</name>